<keyword evidence="3" id="KW-1185">Reference proteome</keyword>
<protein>
    <recommendedName>
        <fullName evidence="4">PRE C2HC domain-containing protein</fullName>
    </recommendedName>
</protein>
<sequence>SPDSPAKCVLCSGDHPANYRSCSVYKEFQRRNTPTTKSNFLHDTIKPNVKLYNVKESHPLATLSEKNESSPPKTYAQSTASQPPQPSSPSGELKSLINPLIALLTQVITSLLNS</sequence>
<comment type="caution">
    <text evidence="2">The sequence shown here is derived from an EMBL/GenBank/DDBJ whole genome shotgun (WGS) entry which is preliminary data.</text>
</comment>
<evidence type="ECO:0000256" key="1">
    <source>
        <dbReference type="SAM" id="MobiDB-lite"/>
    </source>
</evidence>
<dbReference type="AlphaFoldDB" id="A0A6G0VYY1"/>
<feature type="compositionally biased region" description="Polar residues" evidence="1">
    <location>
        <begin position="69"/>
        <end position="80"/>
    </location>
</feature>
<name>A0A6G0VYY1_APHCR</name>
<organism evidence="2 3">
    <name type="scientific">Aphis craccivora</name>
    <name type="common">Cowpea aphid</name>
    <dbReference type="NCBI Taxonomy" id="307492"/>
    <lineage>
        <taxon>Eukaryota</taxon>
        <taxon>Metazoa</taxon>
        <taxon>Ecdysozoa</taxon>
        <taxon>Arthropoda</taxon>
        <taxon>Hexapoda</taxon>
        <taxon>Insecta</taxon>
        <taxon>Pterygota</taxon>
        <taxon>Neoptera</taxon>
        <taxon>Paraneoptera</taxon>
        <taxon>Hemiptera</taxon>
        <taxon>Sternorrhyncha</taxon>
        <taxon>Aphidomorpha</taxon>
        <taxon>Aphidoidea</taxon>
        <taxon>Aphididae</taxon>
        <taxon>Aphidini</taxon>
        <taxon>Aphis</taxon>
        <taxon>Aphis</taxon>
    </lineage>
</organism>
<reference evidence="2 3" key="1">
    <citation type="submission" date="2019-08" db="EMBL/GenBank/DDBJ databases">
        <title>Whole genome of Aphis craccivora.</title>
        <authorList>
            <person name="Voronova N.V."/>
            <person name="Shulinski R.S."/>
            <person name="Bandarenka Y.V."/>
            <person name="Zhorov D.G."/>
            <person name="Warner D."/>
        </authorList>
    </citation>
    <scope>NUCLEOTIDE SEQUENCE [LARGE SCALE GENOMIC DNA]</scope>
    <source>
        <strain evidence="2">180601</strain>
        <tissue evidence="2">Whole Body</tissue>
    </source>
</reference>
<accession>A0A6G0VYY1</accession>
<feature type="non-terminal residue" evidence="2">
    <location>
        <position position="1"/>
    </location>
</feature>
<evidence type="ECO:0000313" key="2">
    <source>
        <dbReference type="EMBL" id="KAF0714821.1"/>
    </source>
</evidence>
<gene>
    <name evidence="2" type="ORF">FWK35_00035403</name>
</gene>
<dbReference type="EMBL" id="VUJU01010318">
    <property type="protein sequence ID" value="KAF0714821.1"/>
    <property type="molecule type" value="Genomic_DNA"/>
</dbReference>
<evidence type="ECO:0000313" key="3">
    <source>
        <dbReference type="Proteomes" id="UP000478052"/>
    </source>
</evidence>
<feature type="region of interest" description="Disordered" evidence="1">
    <location>
        <begin position="56"/>
        <end position="93"/>
    </location>
</feature>
<evidence type="ECO:0008006" key="4">
    <source>
        <dbReference type="Google" id="ProtNLM"/>
    </source>
</evidence>
<proteinExistence type="predicted"/>
<dbReference type="Proteomes" id="UP000478052">
    <property type="component" value="Unassembled WGS sequence"/>
</dbReference>
<dbReference type="OrthoDB" id="6754491at2759"/>